<organism evidence="3 4">
    <name type="scientific">Phtheirospermum japonicum</name>
    <dbReference type="NCBI Taxonomy" id="374723"/>
    <lineage>
        <taxon>Eukaryota</taxon>
        <taxon>Viridiplantae</taxon>
        <taxon>Streptophyta</taxon>
        <taxon>Embryophyta</taxon>
        <taxon>Tracheophyta</taxon>
        <taxon>Spermatophyta</taxon>
        <taxon>Magnoliopsida</taxon>
        <taxon>eudicotyledons</taxon>
        <taxon>Gunneridae</taxon>
        <taxon>Pentapetalae</taxon>
        <taxon>asterids</taxon>
        <taxon>lamiids</taxon>
        <taxon>Lamiales</taxon>
        <taxon>Orobanchaceae</taxon>
        <taxon>Orobanchaceae incertae sedis</taxon>
        <taxon>Phtheirospermum</taxon>
    </lineage>
</organism>
<feature type="transmembrane region" description="Helical" evidence="2">
    <location>
        <begin position="330"/>
        <end position="356"/>
    </location>
</feature>
<reference evidence="3" key="1">
    <citation type="submission" date="2020-07" db="EMBL/GenBank/DDBJ databases">
        <title>Ethylene signaling mediates host invasion by parasitic plants.</title>
        <authorList>
            <person name="Yoshida S."/>
        </authorList>
    </citation>
    <scope>NUCLEOTIDE SEQUENCE</scope>
    <source>
        <strain evidence="3">Okayama</strain>
    </source>
</reference>
<proteinExistence type="predicted"/>
<dbReference type="PANTHER" id="PTHR35307">
    <property type="entry name" value="PROTEIN, PUTATIVE-RELATED"/>
    <property type="match status" value="1"/>
</dbReference>
<dbReference type="EMBL" id="BMAC01000034">
    <property type="protein sequence ID" value="GFP81776.1"/>
    <property type="molecule type" value="Genomic_DNA"/>
</dbReference>
<feature type="transmembrane region" description="Helical" evidence="2">
    <location>
        <begin position="251"/>
        <end position="273"/>
    </location>
</feature>
<sequence length="708" mass="79457">MPWIGMYVAAASAACAIAMSLDVLHGFRYRKGWFPCKFFALNATTLTLIGVAVKLSVDLNTSMPRPHDQLAKLSSTAFICAAIANSMPSLGTMENKELMMNVVALGILVITVIVNVCIQLGTGVIYVFWVEHAVVMFLMVVLFAIVVSSSLAIPATKCYFDLKYNKKYELAKKECGNGSSKLRHDLMRYWMMAHTCDPQFVMGRLATCTASGAFCLLSAVTLAVAMLRSYFMPWCFTFCKGDSDYKWSTMLILVTQAAAVAIGTIGPASRWFIAINFRCPKRTKSHFKIGFSSVENYWVQKLNQLKECPLDVRICSQRGRKIIHSTKSKALDLCISIQTGIIVLSKLVRLISVLFVSRLISDTESEPKTNNGKLDLSQYVLHLEGEEELVDVMMECDRDAAGHWIRMGRKNQPKHLIQLVEKLKGFEGVYVFDSHRIPSLDSEEPPNSWALPVVTLTSIVVATSSSNFNSMKELIKCVNEGLRYIRVIENSLDIKKDLINTRKAAEIVWVGVDLHYKWLGVDLREMAQQEKSPRDIISELSDIAKHRFMELRRNDVNGCLRYSPSKWPVKVLAANAMYRICQTLLLTNDNKSNECGEVMFDRLTAMITDIMGACLTNLQHAISIKCHQSTIEHREESVRHAILLLGKTEKIVEILSCQSIPILDPKKMACINEWRATSRQKDQLCCNSTPSNSDSGFSTPSDLYLNID</sequence>
<evidence type="ECO:0000313" key="3">
    <source>
        <dbReference type="EMBL" id="GFP81776.1"/>
    </source>
</evidence>
<feature type="transmembrane region" description="Helical" evidence="2">
    <location>
        <begin position="135"/>
        <end position="160"/>
    </location>
</feature>
<evidence type="ECO:0000256" key="1">
    <source>
        <dbReference type="SAM" id="MobiDB-lite"/>
    </source>
</evidence>
<dbReference type="AlphaFoldDB" id="A0A830B4I1"/>
<keyword evidence="4" id="KW-1185">Reference proteome</keyword>
<dbReference type="PANTHER" id="PTHR35307:SF3">
    <property type="entry name" value="DUF4220 DOMAIN-CONTAINING PROTEIN"/>
    <property type="match status" value="1"/>
</dbReference>
<gene>
    <name evidence="3" type="ORF">PHJA_000320900</name>
</gene>
<dbReference type="Proteomes" id="UP000653305">
    <property type="component" value="Unassembled WGS sequence"/>
</dbReference>
<evidence type="ECO:0000313" key="4">
    <source>
        <dbReference type="Proteomes" id="UP000653305"/>
    </source>
</evidence>
<feature type="transmembrane region" description="Helical" evidence="2">
    <location>
        <begin position="6"/>
        <end position="27"/>
    </location>
</feature>
<dbReference type="OrthoDB" id="1915303at2759"/>
<protein>
    <submittedName>
        <fullName evidence="3">Uncharacterized protein</fullName>
    </submittedName>
</protein>
<name>A0A830B4I1_9LAMI</name>
<keyword evidence="2" id="KW-1133">Transmembrane helix</keyword>
<feature type="region of interest" description="Disordered" evidence="1">
    <location>
        <begin position="688"/>
        <end position="708"/>
    </location>
</feature>
<feature type="transmembrane region" description="Helical" evidence="2">
    <location>
        <begin position="102"/>
        <end position="129"/>
    </location>
</feature>
<evidence type="ECO:0000256" key="2">
    <source>
        <dbReference type="SAM" id="Phobius"/>
    </source>
</evidence>
<comment type="caution">
    <text evidence="3">The sequence shown here is derived from an EMBL/GenBank/DDBJ whole genome shotgun (WGS) entry which is preliminary data.</text>
</comment>
<keyword evidence="2" id="KW-0812">Transmembrane</keyword>
<feature type="transmembrane region" description="Helical" evidence="2">
    <location>
        <begin position="212"/>
        <end position="231"/>
    </location>
</feature>
<accession>A0A830B4I1</accession>
<feature type="compositionally biased region" description="Polar residues" evidence="1">
    <location>
        <begin position="688"/>
        <end position="701"/>
    </location>
</feature>
<keyword evidence="2" id="KW-0472">Membrane</keyword>